<proteinExistence type="predicted"/>
<evidence type="ECO:0000256" key="1">
    <source>
        <dbReference type="SAM" id="MobiDB-lite"/>
    </source>
</evidence>
<feature type="region of interest" description="Disordered" evidence="1">
    <location>
        <begin position="914"/>
        <end position="969"/>
    </location>
</feature>
<feature type="compositionally biased region" description="Low complexity" evidence="1">
    <location>
        <begin position="418"/>
        <end position="431"/>
    </location>
</feature>
<comment type="caution">
    <text evidence="2">The sequence shown here is derived from an EMBL/GenBank/DDBJ whole genome shotgun (WGS) entry which is preliminary data.</text>
</comment>
<feature type="compositionally biased region" description="Basic residues" evidence="1">
    <location>
        <begin position="915"/>
        <end position="936"/>
    </location>
</feature>
<organism evidence="2 3">
    <name type="scientific">Symbiodinium natans</name>
    <dbReference type="NCBI Taxonomy" id="878477"/>
    <lineage>
        <taxon>Eukaryota</taxon>
        <taxon>Sar</taxon>
        <taxon>Alveolata</taxon>
        <taxon>Dinophyceae</taxon>
        <taxon>Suessiales</taxon>
        <taxon>Symbiodiniaceae</taxon>
        <taxon>Symbiodinium</taxon>
    </lineage>
</organism>
<keyword evidence="3" id="KW-1185">Reference proteome</keyword>
<gene>
    <name evidence="2" type="ORF">SNAT2548_LOCUS26915</name>
</gene>
<feature type="non-terminal residue" evidence="2">
    <location>
        <position position="1"/>
    </location>
</feature>
<name>A0A812SK08_9DINO</name>
<evidence type="ECO:0000313" key="2">
    <source>
        <dbReference type="EMBL" id="CAE7479301.1"/>
    </source>
</evidence>
<feature type="region of interest" description="Disordered" evidence="1">
    <location>
        <begin position="411"/>
        <end position="431"/>
    </location>
</feature>
<evidence type="ECO:0000313" key="3">
    <source>
        <dbReference type="Proteomes" id="UP000604046"/>
    </source>
</evidence>
<sequence>MMSLSSEDRKTIQEFLNTAEQGKLVQSIEALHDFLCSRHLAWRQQMTSEYVGVSEYNRDGIGLSASHVQELASNIASIGFSKAEVKAVCVEVPPGPKGDHTRAFNKQLVEGAAGKLAPVTGVRYASIVGSHASQAARAFLHKVQHPDPKLTIEGRLSLERLQTVDPDWANAITHGVTWLIVSHMIPEEFPKYASLAQAAGNAAGQIASKETEIQLAKKLNTAVAAFLAAGHKTVSYADVSAEILRSRPPNSSSLPSMFSFVVKCGGGAADHAFLHRTERFVRSHGAASRALGGDFWHALSADIKGPEQCVLFRHMLLKLALCGPEKAVSISDAKRAFTSKDLLPKICRAEGVWKEVRELLLLHVDADAAEKDLCDLEMQLAAIVLQKKKVATSESLEEACEKCLSKHGVDPPWRKTEAPTPAVPGSSSASPAGSLHIYSNSTIDATRVAGYMCRSLRVFDKEGRLLSNSLVVDAGFSVGMQVVRKADEVSGTIVDISADKVKLRLAGGKLREASSEAFVQGKWKKYNPKTEPVKLNWWPCSPLSSQDFVHAAVKGYLLSFLHEQFEELMKATRKQVEVYVKPGKDVKVTSQFGVGALKLSVATNRVDFRLEGESLLQGAIRVGLTKGVGPNMKQQFVVSILPAFNAQNFANPAWAMKCSADREEANMELRGPNNGWDKQRLGCSTASIALPVFENYKALEAGESLIYFSPHTRASHDVETLTPVSKKAREQSELEAEEEKPIKIFTAICVSGGGLRSVWQPAVQSIAGCNYVKLSKWDRDLTLFVTKKALNMHAGGGKELNSLNRRWWHETSELRRTACQEALRRVIVQAAEAEGTPVPSKIRPACQQDEFIAGRSVLLDVPEVLQDGVQVAEAQQLRVLWGVKGLDIWMELSEANLVYIRRALLASPPWEQPVSKRRAKAAASPKRRRKRGRKAKGVNLQEEEEDADASRPLPEPAEETPEDPNSFLLQGTRKSQIGCGDDVQGLDCAFALLSFLEPRFLIRPLATQGAMLSGQYEWTLAPHAAGDGVSLVPREWEPTDSTTELLMNLGEDSIIHCRGQEYRLQSEDCRGMRLYARHLPIPVPGAPELALLLRPVRRRSVVLTVHAEYRPQNASVRFQAFWMSGQKAAVVDFRKEENISAYALQRRLEDAVRCPEDASVRMLTTSGPSQREVTLWDGVLWFDERPPFYNPHIRQESEDMAPAIVAPAMRAAELQGNVRKLATFLESQRDGLEETEWQNLLKTHADSVENQLQALKVLDAEEATELCSSIQGTPFLPETKKRLKKIVSDTLLKIQNAPKTPMEKMQTVSFFGGYLTQKDREVLGDPSESNARKLDILTSRCLTVGLHYPTEQSYGNVLACAVVAGLATTSPQHFYDHLQEFKKSLKRRRAGSSLTRYVKQWPEDPKRLPEDLRQAATAEPLAPVSETDVTQVLNCIGDLRSSSKRVAPKETKMLQLAPSSSSRARPDMEAMMNMMQMMWQRAQGSARSSEELPLQFNTKMISTTGLVNLRNHYLELLNLRNLLLNLTKLLPRRHRRLLQRLQRHLSWHFPTSLRLSSYRKPSMKRPAAGGWHVETRTRDSGQVDKHYWSPSGECFRLQHEARAAGYTDCCPRTRVFPWRREFVARGIDPTQGLDVLAPNVGRGLLAGMLDLAKLGRKKFVSQSALADILRAVRDADSLPAGISRSSVKRKREEAVDVETPFGPVQRTWQLQGVNGKAVEVHYLHPAAMVWYCHRSCNKFRSFLDRRLREHPSSIHSKWGLLFYSDEITPGNALKPSNSRKLQAIYYSFREFGPDALGHEHAWFLLRATRTKTVRQLRDGMSQLCRAAIESFFQTPGNFAHGLQMEGHFLCANISMVVSDESALKMMFANKGASGKLLCMLCRNVVRTRYAPNPLTAPLVLHTCLREDRFLQHDLHSLKDVVQHLAERSTVLNKGDMDELEIALGFNHAPCGPLSSDCVMEHMDPTKCLCYDWMHIYLVGGLFHLEANLLLQSLAPAKIKVADLHAFSNQFQWPAVHGAGAKHVFQDKKQKDDWRSSASDALSAFPVMRVWAEELRQRLALPEHCQEAIRCFLLACNVLDWLLLASRANGSCHTNALRSAITLHLASFVKVHGDEHFLPKGHLAMHLPSMLQQHGFLVACFVHERRHKELKRFANHQDSGQAGSEKHLMREMLLCHWDDLSDVELVKPVGLIDGRPAATDVVAHVTASLGITPPPLMRSSRRANYLPNRWAQTGDVVVLAQPAGVAEVAYHCEFDRYVLTCVLFYEKTDLQNCFRVRRDEVSFVNTTDIKTTCIFKIQ</sequence>
<protein>
    <submittedName>
        <fullName evidence="2">Uncharacterized protein</fullName>
    </submittedName>
</protein>
<dbReference type="EMBL" id="CAJNDS010002447">
    <property type="protein sequence ID" value="CAE7479301.1"/>
    <property type="molecule type" value="Genomic_DNA"/>
</dbReference>
<dbReference type="Proteomes" id="UP000604046">
    <property type="component" value="Unassembled WGS sequence"/>
</dbReference>
<accession>A0A812SK08</accession>
<reference evidence="2" key="1">
    <citation type="submission" date="2021-02" db="EMBL/GenBank/DDBJ databases">
        <authorList>
            <person name="Dougan E. K."/>
            <person name="Rhodes N."/>
            <person name="Thang M."/>
            <person name="Chan C."/>
        </authorList>
    </citation>
    <scope>NUCLEOTIDE SEQUENCE</scope>
</reference>